<dbReference type="PANTHER" id="PTHR45453:SF1">
    <property type="entry name" value="PHOSPHATE REGULON SENSOR PROTEIN PHOR"/>
    <property type="match status" value="1"/>
</dbReference>
<dbReference type="GeneID" id="85015108"/>
<protein>
    <recommendedName>
        <fullName evidence="3">histidine kinase</fullName>
        <ecNumber evidence="3">2.7.13.3</ecNumber>
    </recommendedName>
</protein>
<dbReference type="SMART" id="SM00388">
    <property type="entry name" value="HisKA"/>
    <property type="match status" value="1"/>
</dbReference>
<feature type="domain" description="Histidine kinase" evidence="10">
    <location>
        <begin position="240"/>
        <end position="451"/>
    </location>
</feature>
<dbReference type="InterPro" id="IPR003661">
    <property type="entry name" value="HisK_dim/P_dom"/>
</dbReference>
<dbReference type="InterPro" id="IPR036097">
    <property type="entry name" value="HisK_dim/P_sf"/>
</dbReference>
<evidence type="ECO:0000256" key="5">
    <source>
        <dbReference type="ARBA" id="ARBA00022679"/>
    </source>
</evidence>
<dbReference type="PANTHER" id="PTHR45453">
    <property type="entry name" value="PHOSPHATE REGULON SENSOR PROTEIN PHOR"/>
    <property type="match status" value="1"/>
</dbReference>
<evidence type="ECO:0000256" key="8">
    <source>
        <dbReference type="SAM" id="MobiDB-lite"/>
    </source>
</evidence>
<dbReference type="GO" id="GO:0005886">
    <property type="term" value="C:plasma membrane"/>
    <property type="evidence" value="ECO:0007669"/>
    <property type="project" value="TreeGrafter"/>
</dbReference>
<comment type="caution">
    <text evidence="11">The sequence shown here is derived from an EMBL/GenBank/DDBJ whole genome shotgun (WGS) entry which is preliminary data.</text>
</comment>
<evidence type="ECO:0000259" key="10">
    <source>
        <dbReference type="PROSITE" id="PS50109"/>
    </source>
</evidence>
<evidence type="ECO:0000313" key="11">
    <source>
        <dbReference type="EMBL" id="MBB6041581.1"/>
    </source>
</evidence>
<evidence type="ECO:0000256" key="4">
    <source>
        <dbReference type="ARBA" id="ARBA00022553"/>
    </source>
</evidence>
<proteinExistence type="predicted"/>
<dbReference type="Gene3D" id="3.30.565.10">
    <property type="entry name" value="Histidine kinase-like ATPase, C-terminal domain"/>
    <property type="match status" value="1"/>
</dbReference>
<dbReference type="Gene3D" id="1.10.287.130">
    <property type="match status" value="1"/>
</dbReference>
<gene>
    <name evidence="11" type="ORF">HNQ46_001564</name>
</gene>
<feature type="compositionally biased region" description="Polar residues" evidence="8">
    <location>
        <begin position="120"/>
        <end position="136"/>
    </location>
</feature>
<comment type="catalytic activity">
    <reaction evidence="1">
        <text>ATP + protein L-histidine = ADP + protein N-phospho-L-histidine.</text>
        <dbReference type="EC" id="2.7.13.3"/>
    </reaction>
</comment>
<dbReference type="GO" id="GO:0000155">
    <property type="term" value="F:phosphorelay sensor kinase activity"/>
    <property type="evidence" value="ECO:0007669"/>
    <property type="project" value="InterPro"/>
</dbReference>
<keyword evidence="6 11" id="KW-0418">Kinase</keyword>
<accession>A0A7W9SHK8</accession>
<feature type="region of interest" description="Disordered" evidence="8">
    <location>
        <begin position="88"/>
        <end position="136"/>
    </location>
</feature>
<evidence type="ECO:0000256" key="9">
    <source>
        <dbReference type="SAM" id="Phobius"/>
    </source>
</evidence>
<keyword evidence="9" id="KW-1133">Transmembrane helix</keyword>
<name>A0A7W9SHK8_9FIRM</name>
<keyword evidence="9" id="KW-0472">Membrane</keyword>
<dbReference type="GO" id="GO:0004721">
    <property type="term" value="F:phosphoprotein phosphatase activity"/>
    <property type="evidence" value="ECO:0007669"/>
    <property type="project" value="TreeGrafter"/>
</dbReference>
<dbReference type="Pfam" id="PF00512">
    <property type="entry name" value="HisKA"/>
    <property type="match status" value="1"/>
</dbReference>
<comment type="subcellular location">
    <subcellularLocation>
        <location evidence="2">Membrane</location>
    </subcellularLocation>
</comment>
<dbReference type="InterPro" id="IPR003594">
    <property type="entry name" value="HATPase_dom"/>
</dbReference>
<dbReference type="EC" id="2.7.13.3" evidence="3"/>
<evidence type="ECO:0000256" key="3">
    <source>
        <dbReference type="ARBA" id="ARBA00012438"/>
    </source>
</evidence>
<evidence type="ECO:0000256" key="6">
    <source>
        <dbReference type="ARBA" id="ARBA00022777"/>
    </source>
</evidence>
<sequence>MKKQKIRIMVLLFLLFAVMLLILSFTNFNYSKKTLEEQMNMELEQLIFPGFRNGHESLPSRSFSYVILEIGEDNEIISQQSSPAWDYSAFDSPLSENGPEGQDSGSPPMNKKSKQKDAPSETTVETSFSKTAGNNNEEIYTDESSEVLNTIVKKILSKRKSSGTVYGYKLHYLLREEGQKTLILGDYQRELSILNKQAFSTALLVLVLILLFLPLDYFFSTWAIRPSVQAMEKQKQFISDAGHELKTPLAVIAANLSLLEDQNLAPETGDFVQNIAVMSKKMQELVEKLLQLSRLEQQIFTYGEMDYSRRVAEICLQMEALFFEEGMELAVDLEQNILLKHAIESQVEEVLRIFLDNGRKYADKPSTLYVKLCREKNLAVLSVDSAGRSLSKEEFEKIFARFTRLDEARSQSESFGLGLSIAKEIAGNHKGKIYGYGKNGRNCFVLALPIQ</sequence>
<dbReference type="SUPFAM" id="SSF55874">
    <property type="entry name" value="ATPase domain of HSP90 chaperone/DNA topoisomerase II/histidine kinase"/>
    <property type="match status" value="1"/>
</dbReference>
<evidence type="ECO:0000313" key="12">
    <source>
        <dbReference type="Proteomes" id="UP000522163"/>
    </source>
</evidence>
<evidence type="ECO:0000256" key="2">
    <source>
        <dbReference type="ARBA" id="ARBA00004370"/>
    </source>
</evidence>
<keyword evidence="7" id="KW-0902">Two-component regulatory system</keyword>
<dbReference type="AlphaFoldDB" id="A0A7W9SHK8"/>
<dbReference type="SMART" id="SM00387">
    <property type="entry name" value="HATPase_c"/>
    <property type="match status" value="1"/>
</dbReference>
<feature type="transmembrane region" description="Helical" evidence="9">
    <location>
        <begin position="198"/>
        <end position="219"/>
    </location>
</feature>
<dbReference type="InterPro" id="IPR005467">
    <property type="entry name" value="His_kinase_dom"/>
</dbReference>
<dbReference type="EMBL" id="JACHHH010000007">
    <property type="protein sequence ID" value="MBB6041581.1"/>
    <property type="molecule type" value="Genomic_DNA"/>
</dbReference>
<dbReference type="InterPro" id="IPR050351">
    <property type="entry name" value="BphY/WalK/GraS-like"/>
</dbReference>
<dbReference type="Proteomes" id="UP000522163">
    <property type="component" value="Unassembled WGS sequence"/>
</dbReference>
<dbReference type="PROSITE" id="PS50109">
    <property type="entry name" value="HIS_KIN"/>
    <property type="match status" value="1"/>
</dbReference>
<keyword evidence="9" id="KW-0812">Transmembrane</keyword>
<dbReference type="Pfam" id="PF02518">
    <property type="entry name" value="HATPase_c"/>
    <property type="match status" value="1"/>
</dbReference>
<keyword evidence="4" id="KW-0597">Phosphoprotein</keyword>
<dbReference type="InterPro" id="IPR036890">
    <property type="entry name" value="HATPase_C_sf"/>
</dbReference>
<evidence type="ECO:0000256" key="1">
    <source>
        <dbReference type="ARBA" id="ARBA00000085"/>
    </source>
</evidence>
<evidence type="ECO:0000256" key="7">
    <source>
        <dbReference type="ARBA" id="ARBA00023012"/>
    </source>
</evidence>
<dbReference type="CDD" id="cd00082">
    <property type="entry name" value="HisKA"/>
    <property type="match status" value="1"/>
</dbReference>
<reference evidence="11 12" key="1">
    <citation type="submission" date="2020-08" db="EMBL/GenBank/DDBJ databases">
        <title>Genomic Encyclopedia of Type Strains, Phase IV (KMG-IV): sequencing the most valuable type-strain genomes for metagenomic binning, comparative biology and taxonomic classification.</title>
        <authorList>
            <person name="Goeker M."/>
        </authorList>
    </citation>
    <scope>NUCLEOTIDE SEQUENCE [LARGE SCALE GENOMIC DNA]</scope>
    <source>
        <strain evidence="11 12">DSM 17245</strain>
    </source>
</reference>
<organism evidence="11 12">
    <name type="scientific">Oribacterium sinus</name>
    <dbReference type="NCBI Taxonomy" id="237576"/>
    <lineage>
        <taxon>Bacteria</taxon>
        <taxon>Bacillati</taxon>
        <taxon>Bacillota</taxon>
        <taxon>Clostridia</taxon>
        <taxon>Lachnospirales</taxon>
        <taxon>Lachnospiraceae</taxon>
        <taxon>Oribacterium</taxon>
    </lineage>
</organism>
<keyword evidence="5" id="KW-0808">Transferase</keyword>
<dbReference type="GO" id="GO:0016036">
    <property type="term" value="P:cellular response to phosphate starvation"/>
    <property type="evidence" value="ECO:0007669"/>
    <property type="project" value="TreeGrafter"/>
</dbReference>
<dbReference type="SUPFAM" id="SSF47384">
    <property type="entry name" value="Homodimeric domain of signal transducing histidine kinase"/>
    <property type="match status" value="1"/>
</dbReference>
<dbReference type="RefSeq" id="WP_183684176.1">
    <property type="nucleotide sequence ID" value="NZ_JACHHH010000007.1"/>
</dbReference>